<keyword evidence="6" id="KW-1185">Reference proteome</keyword>
<gene>
    <name evidence="5" type="ORF">BDFB_000568</name>
</gene>
<feature type="compositionally biased region" description="Basic residues" evidence="4">
    <location>
        <begin position="61"/>
        <end position="77"/>
    </location>
</feature>
<organism evidence="5 6">
    <name type="scientific">Asbolus verrucosus</name>
    <name type="common">Desert ironclad beetle</name>
    <dbReference type="NCBI Taxonomy" id="1661398"/>
    <lineage>
        <taxon>Eukaryota</taxon>
        <taxon>Metazoa</taxon>
        <taxon>Ecdysozoa</taxon>
        <taxon>Arthropoda</taxon>
        <taxon>Hexapoda</taxon>
        <taxon>Insecta</taxon>
        <taxon>Pterygota</taxon>
        <taxon>Neoptera</taxon>
        <taxon>Endopterygota</taxon>
        <taxon>Coleoptera</taxon>
        <taxon>Polyphaga</taxon>
        <taxon>Cucujiformia</taxon>
        <taxon>Tenebrionidae</taxon>
        <taxon>Pimeliinae</taxon>
        <taxon>Asbolus</taxon>
    </lineage>
</organism>
<name>A0A482VCI7_ASBVE</name>
<dbReference type="PANTHER" id="PTHR13471">
    <property type="entry name" value="TETRATRICOPEPTIDE-LIKE HELICAL"/>
    <property type="match status" value="1"/>
</dbReference>
<feature type="region of interest" description="Disordered" evidence="4">
    <location>
        <begin position="1"/>
        <end position="81"/>
    </location>
</feature>
<evidence type="ECO:0000256" key="2">
    <source>
        <dbReference type="ARBA" id="ARBA00009265"/>
    </source>
</evidence>
<reference evidence="5 6" key="1">
    <citation type="submission" date="2017-03" db="EMBL/GenBank/DDBJ databases">
        <title>Genome of the blue death feigning beetle - Asbolus verrucosus.</title>
        <authorList>
            <person name="Rider S.D."/>
        </authorList>
    </citation>
    <scope>NUCLEOTIDE SEQUENCE [LARGE SCALE GENOMIC DNA]</scope>
    <source>
        <strain evidence="5">Butters</strain>
        <tissue evidence="5">Head and leg muscle</tissue>
    </source>
</reference>
<dbReference type="EMBL" id="QDEB01114092">
    <property type="protein sequence ID" value="RZB41006.1"/>
    <property type="molecule type" value="Genomic_DNA"/>
</dbReference>
<dbReference type="OrthoDB" id="297219at2759"/>
<evidence type="ECO:0000256" key="1">
    <source>
        <dbReference type="ARBA" id="ARBA00004123"/>
    </source>
</evidence>
<evidence type="ECO:0000313" key="6">
    <source>
        <dbReference type="Proteomes" id="UP000292052"/>
    </source>
</evidence>
<proteinExistence type="inferred from homology"/>
<dbReference type="Pfam" id="PF08424">
    <property type="entry name" value="NRDE-2"/>
    <property type="match status" value="1"/>
</dbReference>
<dbReference type="PANTHER" id="PTHR13471:SF0">
    <property type="entry name" value="NUCLEAR EXOSOME REGULATOR NRDE2"/>
    <property type="match status" value="1"/>
</dbReference>
<comment type="caution">
    <text evidence="5">The sequence shown here is derived from an EMBL/GenBank/DDBJ whole genome shotgun (WGS) entry which is preliminary data.</text>
</comment>
<dbReference type="STRING" id="1661398.A0A482VCI7"/>
<dbReference type="GO" id="GO:0031048">
    <property type="term" value="P:regulatory ncRNA-mediated heterochromatin formation"/>
    <property type="evidence" value="ECO:0007669"/>
    <property type="project" value="TreeGrafter"/>
</dbReference>
<comment type="similarity">
    <text evidence="2">Belongs to the NRDE2 family.</text>
</comment>
<dbReference type="GO" id="GO:1902369">
    <property type="term" value="P:negative regulation of RNA catabolic process"/>
    <property type="evidence" value="ECO:0007669"/>
    <property type="project" value="TreeGrafter"/>
</dbReference>
<dbReference type="GO" id="GO:0071013">
    <property type="term" value="C:catalytic step 2 spliceosome"/>
    <property type="evidence" value="ECO:0007669"/>
    <property type="project" value="TreeGrafter"/>
</dbReference>
<evidence type="ECO:0000313" key="5">
    <source>
        <dbReference type="EMBL" id="RZB41006.1"/>
    </source>
</evidence>
<sequence length="972" mass="112548">MSLFAAFASDSKEAPLQENAPQNDKWLQNSSFQIDLGKAKKEATSEAPSASENIPKPSESRKRKKESKHKHKHKKTKLSVADATQEFSEEGFSVDKARSKEFLTVKTISRPSVPRYSVKYFTCNLKRHRKKKIKRYYQCSLEPDDDKSGEEGPVITKSNLDQMEGSKKDENFTGFKQEEDLSQTTAKYNRKLTENVHDIKLWLEYVNFQDTVYQFEKTYRKGSIAKGLRVLAERKHAILDKALTHNQNCEELHRERLNVAVSIYPADELQVQLKNLVDKEQGNIILWQGYIEATQCSMSHCNTPAVLNLYIKCLSILHKLRRNSTMEKAQLEENILKMLYQCGLFLKQAGLFEQLWTLLRLYLELNLSPSDKSKFNISSGFQEQQLIELEEVVFNSQLPLHELWLRTEKLRESCHWLPYMEDGECEDPQRLVFPDDVAELIHPITMPENTFKLIVTILSLLKIPLLFCRHSTMQDLGLDYVPWALDSIESLLPIFLPLYPIDLNNPNLIIDSRLSVGPQYLKVLPGQQEYLDFVLTTMKSCGDCLTGDDKTAATVWWLRFQKLLIILEKLGRFKMPQGFNKKIKSNVKNFLKQEENRSNVIFYCEYALIEYEQGNIETCLNIIQTALSFSSNRVILASSIDHEQTARCYLYRILVEVYLNAKNEELALKHLVGYVLEKNSPVDKLTEELLNQAAIKFKHVTLQLLQKDVEKLSVAKQFLPDFTTDWIICNGWYLYLTKGPLQCGAFIENILTELDEKQRGMMWQKEILFEFYVAVLFKHCTTSPGSGTFKVLDDVLRRAIEEYPNNLFLLAVLAKEHSITSCSGCPWWKLKSLLMKTGRAFSTLFLVLIANQQIVSAQETFIETFTGRKFEISDGHKNRMLALFRRITRPDMCTRRCGLVWRLYLQFVHAYFDPALCRNVYYCAVEECPWLKALYIDAAIYIPAELAQIQDLLIEKQLRLHVTPEELDVLRS</sequence>
<dbReference type="Proteomes" id="UP000292052">
    <property type="component" value="Unassembled WGS sequence"/>
</dbReference>
<evidence type="ECO:0000256" key="4">
    <source>
        <dbReference type="SAM" id="MobiDB-lite"/>
    </source>
</evidence>
<keyword evidence="3" id="KW-0539">Nucleus</keyword>
<dbReference type="InterPro" id="IPR013633">
    <property type="entry name" value="NRDE-2"/>
</dbReference>
<feature type="compositionally biased region" description="Polar residues" evidence="4">
    <location>
        <begin position="19"/>
        <end position="33"/>
    </location>
</feature>
<dbReference type="AlphaFoldDB" id="A0A482VCI7"/>
<evidence type="ECO:0000256" key="3">
    <source>
        <dbReference type="ARBA" id="ARBA00023242"/>
    </source>
</evidence>
<comment type="subcellular location">
    <subcellularLocation>
        <location evidence="1">Nucleus</location>
    </subcellularLocation>
</comment>
<accession>A0A482VCI7</accession>
<protein>
    <submittedName>
        <fullName evidence="5">NRDE2-like</fullName>
    </submittedName>
</protein>